<evidence type="ECO:0000256" key="5">
    <source>
        <dbReference type="ARBA" id="ARBA00022741"/>
    </source>
</evidence>
<evidence type="ECO:0000259" key="10">
    <source>
        <dbReference type="PROSITE" id="PS50893"/>
    </source>
</evidence>
<dbReference type="EMBL" id="AHBZ03000014">
    <property type="protein sequence ID" value="KAF7774403.1"/>
    <property type="molecule type" value="Genomic_DNA"/>
</dbReference>
<sequence>MHTDKSKTTDTNQSRKKLSILLELTHFVRPYLGRAIMAAAALIITAGLTLSIGQGVRLLIDQGFAQQSIEQLKHAVQFILLITVLISIGTYARFYLVSWIGERVSADIRLAVFNHVISLHPSFFETTKSGDIMSRLTTDTTLLQSIIGSSLSMAIRSALMLIGALFMLFATNIKLTLIVLCAVPFILIPILVYGRKVRALSRKSQDSMSDVGSYAGEAIEHIKTVQSYTQEAQEMQSFQAEVEQAFTIGRRRIQQRATLIAGVIIIVFGAITGMLWVGGSDVISGHMSGGDLGAFVFYAILVASSLATISEVIGELQRAAGATERLIEILQASSLIQSPNATPVKAGTLAAQIMMKNVNFHYPSRPNQAAADSLSLTIEQGKVLALVGPSGAGKSTLFELLQRFYDPQSGQILLDNVDIRDLCVQDLRQQMAIVPQQPTLFSSNVMHNIRYGNEQASDEQVIEAAKKAHAHEFIMALPDGYNSFLGERGVRLSGGQKQRIAIARAILKDPHILLLDEATSALDSESEYHVQQALETLMHNRTTIIIAHRLSTIQHADRIAVLDSGQLIEIGSHDHLMQSCELYQRLVKLQFNPA</sequence>
<dbReference type="InterPro" id="IPR003593">
    <property type="entry name" value="AAA+_ATPase"/>
</dbReference>
<feature type="transmembrane region" description="Helical" evidence="9">
    <location>
        <begin position="31"/>
        <end position="53"/>
    </location>
</feature>
<dbReference type="GO" id="GO:0016887">
    <property type="term" value="F:ATP hydrolysis activity"/>
    <property type="evidence" value="ECO:0007669"/>
    <property type="project" value="InterPro"/>
</dbReference>
<protein>
    <submittedName>
        <fullName evidence="12">ATP-binding cassette, subfamily B, bacterial</fullName>
    </submittedName>
</protein>
<reference evidence="12" key="2">
    <citation type="submission" date="2015-03" db="EMBL/GenBank/DDBJ databases">
        <title>Genome sequence of Pseudoalteromonas citrea.</title>
        <authorList>
            <person name="Xie B.-B."/>
            <person name="Rong J.-C."/>
            <person name="Qin Q.-L."/>
            <person name="Zhang Y.-Z."/>
        </authorList>
    </citation>
    <scope>NUCLEOTIDE SEQUENCE</scope>
    <source>
        <strain evidence="12">DSM 8771</strain>
    </source>
</reference>
<dbReference type="GO" id="GO:0090374">
    <property type="term" value="P:oligopeptide export from mitochondrion"/>
    <property type="evidence" value="ECO:0007669"/>
    <property type="project" value="TreeGrafter"/>
</dbReference>
<dbReference type="InterPro" id="IPR039421">
    <property type="entry name" value="Type_1_exporter"/>
</dbReference>
<dbReference type="Pfam" id="PF00664">
    <property type="entry name" value="ABC_membrane"/>
    <property type="match status" value="1"/>
</dbReference>
<name>A0AAD4AL97_9GAMM</name>
<dbReference type="InterPro" id="IPR036640">
    <property type="entry name" value="ABC1_TM_sf"/>
</dbReference>
<proteinExistence type="inferred from homology"/>
<dbReference type="InterPro" id="IPR003439">
    <property type="entry name" value="ABC_transporter-like_ATP-bd"/>
</dbReference>
<evidence type="ECO:0000256" key="6">
    <source>
        <dbReference type="ARBA" id="ARBA00022840"/>
    </source>
</evidence>
<keyword evidence="8 9" id="KW-0472">Membrane</keyword>
<evidence type="ECO:0000256" key="2">
    <source>
        <dbReference type="ARBA" id="ARBA00007577"/>
    </source>
</evidence>
<feature type="transmembrane region" description="Helical" evidence="9">
    <location>
        <begin position="257"/>
        <end position="277"/>
    </location>
</feature>
<dbReference type="InterPro" id="IPR027417">
    <property type="entry name" value="P-loop_NTPase"/>
</dbReference>
<comment type="subcellular location">
    <subcellularLocation>
        <location evidence="1">Cell membrane</location>
        <topology evidence="1">Multi-pass membrane protein</topology>
    </subcellularLocation>
</comment>
<dbReference type="NCBIfam" id="TIGR02204">
    <property type="entry name" value="MsbA_rel"/>
    <property type="match status" value="1"/>
</dbReference>
<dbReference type="SMART" id="SM00382">
    <property type="entry name" value="AAA"/>
    <property type="match status" value="1"/>
</dbReference>
<evidence type="ECO:0000256" key="7">
    <source>
        <dbReference type="ARBA" id="ARBA00022989"/>
    </source>
</evidence>
<feature type="domain" description="ABC transmembrane type-1" evidence="11">
    <location>
        <begin position="36"/>
        <end position="318"/>
    </location>
</feature>
<evidence type="ECO:0000256" key="1">
    <source>
        <dbReference type="ARBA" id="ARBA00004651"/>
    </source>
</evidence>
<dbReference type="CDD" id="cd18575">
    <property type="entry name" value="ABC_6TM_bac_exporter_ABCB8_10_like"/>
    <property type="match status" value="1"/>
</dbReference>
<keyword evidence="7 9" id="KW-1133">Transmembrane helix</keyword>
<dbReference type="PROSITE" id="PS50929">
    <property type="entry name" value="ABC_TM1F"/>
    <property type="match status" value="1"/>
</dbReference>
<feature type="transmembrane region" description="Helical" evidence="9">
    <location>
        <begin position="292"/>
        <end position="309"/>
    </location>
</feature>
<keyword evidence="3" id="KW-0813">Transport</keyword>
<evidence type="ECO:0000259" key="11">
    <source>
        <dbReference type="PROSITE" id="PS50929"/>
    </source>
</evidence>
<evidence type="ECO:0000256" key="9">
    <source>
        <dbReference type="SAM" id="Phobius"/>
    </source>
</evidence>
<dbReference type="FunFam" id="3.40.50.300:FF:000205">
    <property type="entry name" value="ABC transporter B family member 4"/>
    <property type="match status" value="1"/>
</dbReference>
<accession>A0AAD4AL97</accession>
<evidence type="ECO:0000313" key="12">
    <source>
        <dbReference type="EMBL" id="KAF7774403.1"/>
    </source>
</evidence>
<reference evidence="12" key="1">
    <citation type="journal article" date="2012" name="J. Bacteriol.">
        <title>Genome sequences of type strains of seven species of the marine bacterium Pseudoalteromonas.</title>
        <authorList>
            <person name="Xie B.B."/>
            <person name="Shu Y.L."/>
            <person name="Qin Q.L."/>
            <person name="Rong J.C."/>
            <person name="Zhang X.Y."/>
            <person name="Chen X.L."/>
            <person name="Shi M."/>
            <person name="He H.L."/>
            <person name="Zhou B.C."/>
            <person name="Zhang Y.Z."/>
        </authorList>
    </citation>
    <scope>NUCLEOTIDE SEQUENCE</scope>
    <source>
        <strain evidence="12">DSM 8771</strain>
    </source>
</reference>
<organism evidence="12 13">
    <name type="scientific">Pseudoalteromonas citrea</name>
    <dbReference type="NCBI Taxonomy" id="43655"/>
    <lineage>
        <taxon>Bacteria</taxon>
        <taxon>Pseudomonadati</taxon>
        <taxon>Pseudomonadota</taxon>
        <taxon>Gammaproteobacteria</taxon>
        <taxon>Alteromonadales</taxon>
        <taxon>Pseudoalteromonadaceae</taxon>
        <taxon>Pseudoalteromonas</taxon>
    </lineage>
</organism>
<dbReference type="RefSeq" id="WP_010363585.1">
    <property type="nucleotide sequence ID" value="NZ_AHBZ03000014.1"/>
</dbReference>
<gene>
    <name evidence="12" type="ORF">PCIT_a0844</name>
</gene>
<feature type="transmembrane region" description="Helical" evidence="9">
    <location>
        <begin position="175"/>
        <end position="194"/>
    </location>
</feature>
<evidence type="ECO:0000256" key="4">
    <source>
        <dbReference type="ARBA" id="ARBA00022692"/>
    </source>
</evidence>
<dbReference type="PROSITE" id="PS50893">
    <property type="entry name" value="ABC_TRANSPORTER_2"/>
    <property type="match status" value="1"/>
</dbReference>
<dbReference type="GO" id="GO:0005524">
    <property type="term" value="F:ATP binding"/>
    <property type="evidence" value="ECO:0007669"/>
    <property type="project" value="UniProtKB-KW"/>
</dbReference>
<keyword evidence="4 9" id="KW-0812">Transmembrane</keyword>
<dbReference type="GO" id="GO:0005886">
    <property type="term" value="C:plasma membrane"/>
    <property type="evidence" value="ECO:0007669"/>
    <property type="project" value="UniProtKB-SubCell"/>
</dbReference>
<dbReference type="PANTHER" id="PTHR43394:SF1">
    <property type="entry name" value="ATP-BINDING CASSETTE SUB-FAMILY B MEMBER 10, MITOCHONDRIAL"/>
    <property type="match status" value="1"/>
</dbReference>
<keyword evidence="6 12" id="KW-0067">ATP-binding</keyword>
<dbReference type="Gene3D" id="3.40.50.300">
    <property type="entry name" value="P-loop containing nucleotide triphosphate hydrolases"/>
    <property type="match status" value="1"/>
</dbReference>
<feature type="transmembrane region" description="Helical" evidence="9">
    <location>
        <begin position="145"/>
        <end position="169"/>
    </location>
</feature>
<evidence type="ECO:0000256" key="3">
    <source>
        <dbReference type="ARBA" id="ARBA00022448"/>
    </source>
</evidence>
<dbReference type="InterPro" id="IPR017871">
    <property type="entry name" value="ABC_transporter-like_CS"/>
</dbReference>
<dbReference type="PANTHER" id="PTHR43394">
    <property type="entry name" value="ATP-DEPENDENT PERMEASE MDL1, MITOCHONDRIAL"/>
    <property type="match status" value="1"/>
</dbReference>
<dbReference type="Pfam" id="PF00005">
    <property type="entry name" value="ABC_tran"/>
    <property type="match status" value="1"/>
</dbReference>
<dbReference type="SUPFAM" id="SSF52540">
    <property type="entry name" value="P-loop containing nucleoside triphosphate hydrolases"/>
    <property type="match status" value="1"/>
</dbReference>
<dbReference type="InterPro" id="IPR011527">
    <property type="entry name" value="ABC1_TM_dom"/>
</dbReference>
<dbReference type="SUPFAM" id="SSF90123">
    <property type="entry name" value="ABC transporter transmembrane region"/>
    <property type="match status" value="1"/>
</dbReference>
<keyword evidence="5" id="KW-0547">Nucleotide-binding</keyword>
<dbReference type="PROSITE" id="PS00211">
    <property type="entry name" value="ABC_TRANSPORTER_1"/>
    <property type="match status" value="1"/>
</dbReference>
<feature type="domain" description="ABC transporter" evidence="10">
    <location>
        <begin position="353"/>
        <end position="589"/>
    </location>
</feature>
<dbReference type="GO" id="GO:0015421">
    <property type="term" value="F:ABC-type oligopeptide transporter activity"/>
    <property type="evidence" value="ECO:0007669"/>
    <property type="project" value="TreeGrafter"/>
</dbReference>
<evidence type="ECO:0000256" key="8">
    <source>
        <dbReference type="ARBA" id="ARBA00023136"/>
    </source>
</evidence>
<dbReference type="Proteomes" id="UP000016487">
    <property type="component" value="Unassembled WGS sequence"/>
</dbReference>
<dbReference type="AlphaFoldDB" id="A0AAD4AL97"/>
<dbReference type="CDD" id="cd03249">
    <property type="entry name" value="ABC_MTABC3_MDL1_MDL2"/>
    <property type="match status" value="1"/>
</dbReference>
<dbReference type="Gene3D" id="1.20.1560.10">
    <property type="entry name" value="ABC transporter type 1, transmembrane domain"/>
    <property type="match status" value="1"/>
</dbReference>
<comment type="caution">
    <text evidence="12">The sequence shown here is derived from an EMBL/GenBank/DDBJ whole genome shotgun (WGS) entry which is preliminary data.</text>
</comment>
<feature type="transmembrane region" description="Helical" evidence="9">
    <location>
        <begin position="74"/>
        <end position="96"/>
    </location>
</feature>
<evidence type="ECO:0000313" key="13">
    <source>
        <dbReference type="Proteomes" id="UP000016487"/>
    </source>
</evidence>
<dbReference type="InterPro" id="IPR011918">
    <property type="entry name" value="ABC_MsbA_ATP-bd"/>
</dbReference>
<comment type="similarity">
    <text evidence="2">Belongs to the ABC transporter superfamily. ABCB family. Multidrug resistance exporter (TC 3.A.1.201) subfamily.</text>
</comment>